<accession>A0A9K3EKB8</accession>
<gene>
    <name evidence="2" type="ORF">HanXRQr2_Chr13g0602691</name>
</gene>
<dbReference type="OrthoDB" id="1838068at2759"/>
<dbReference type="InterPro" id="IPR017451">
    <property type="entry name" value="F-box-assoc_interact_dom"/>
</dbReference>
<dbReference type="EMBL" id="MNCJ02000328">
    <property type="protein sequence ID" value="KAF5774614.1"/>
    <property type="molecule type" value="Genomic_DNA"/>
</dbReference>
<comment type="caution">
    <text evidence="2">The sequence shown here is derived from an EMBL/GenBank/DDBJ whole genome shotgun (WGS) entry which is preliminary data.</text>
</comment>
<evidence type="ECO:0000313" key="3">
    <source>
        <dbReference type="Proteomes" id="UP000215914"/>
    </source>
</evidence>
<dbReference type="Gramene" id="mRNA:HanXRQr2_Chr13g0602691">
    <property type="protein sequence ID" value="CDS:HanXRQr2_Chr13g0602691.1"/>
    <property type="gene ID" value="HanXRQr2_Chr13g0602691"/>
</dbReference>
<name>A0A9K3EKB8_HELAN</name>
<feature type="domain" description="F-box associated beta-propeller type 3" evidence="1">
    <location>
        <begin position="75"/>
        <end position="241"/>
    </location>
</feature>
<dbReference type="PANTHER" id="PTHR31672">
    <property type="entry name" value="BNACNNG10540D PROTEIN"/>
    <property type="match status" value="1"/>
</dbReference>
<dbReference type="Pfam" id="PF08268">
    <property type="entry name" value="FBA_3"/>
    <property type="match status" value="1"/>
</dbReference>
<reference evidence="2" key="1">
    <citation type="journal article" date="2017" name="Nature">
        <title>The sunflower genome provides insights into oil metabolism, flowering and Asterid evolution.</title>
        <authorList>
            <person name="Badouin H."/>
            <person name="Gouzy J."/>
            <person name="Grassa C.J."/>
            <person name="Murat F."/>
            <person name="Staton S.E."/>
            <person name="Cottret L."/>
            <person name="Lelandais-Briere C."/>
            <person name="Owens G.L."/>
            <person name="Carrere S."/>
            <person name="Mayjonade B."/>
            <person name="Legrand L."/>
            <person name="Gill N."/>
            <person name="Kane N.C."/>
            <person name="Bowers J.E."/>
            <person name="Hubner S."/>
            <person name="Bellec A."/>
            <person name="Berard A."/>
            <person name="Berges H."/>
            <person name="Blanchet N."/>
            <person name="Boniface M.C."/>
            <person name="Brunel D."/>
            <person name="Catrice O."/>
            <person name="Chaidir N."/>
            <person name="Claudel C."/>
            <person name="Donnadieu C."/>
            <person name="Faraut T."/>
            <person name="Fievet G."/>
            <person name="Helmstetter N."/>
            <person name="King M."/>
            <person name="Knapp S.J."/>
            <person name="Lai Z."/>
            <person name="Le Paslier M.C."/>
            <person name="Lippi Y."/>
            <person name="Lorenzon L."/>
            <person name="Mandel J.R."/>
            <person name="Marage G."/>
            <person name="Marchand G."/>
            <person name="Marquand E."/>
            <person name="Bret-Mestries E."/>
            <person name="Morien E."/>
            <person name="Nambeesan S."/>
            <person name="Nguyen T."/>
            <person name="Pegot-Espagnet P."/>
            <person name="Pouilly N."/>
            <person name="Raftis F."/>
            <person name="Sallet E."/>
            <person name="Schiex T."/>
            <person name="Thomas J."/>
            <person name="Vandecasteele C."/>
            <person name="Vares D."/>
            <person name="Vear F."/>
            <person name="Vautrin S."/>
            <person name="Crespi M."/>
            <person name="Mangin B."/>
            <person name="Burke J.M."/>
            <person name="Salse J."/>
            <person name="Munos S."/>
            <person name="Vincourt P."/>
            <person name="Rieseberg L.H."/>
            <person name="Langlade N.B."/>
        </authorList>
    </citation>
    <scope>NUCLEOTIDE SEQUENCE</scope>
    <source>
        <tissue evidence="2">Leaves</tissue>
    </source>
</reference>
<dbReference type="InterPro" id="IPR013187">
    <property type="entry name" value="F-box-assoc_dom_typ3"/>
</dbReference>
<sequence length="294" mass="33999">MENIGFQVIVDEIFTRLPAEAIGRLKCLSKNFHRELSSHAFEMMHSLRSGDSLQKKLLSFKDTLIVVDNIVASNFDVVTSKPISFPNNVHHAFLHILSSFNGLLLVCNERICCDLILWNPTTRCYKFLSDDYFNNSHDRTSDTSGMYFDESNDLKVLHIRCYRNVVTARVYSRRRESWRTINFLSVNNYGSSNYSWSPGIYTGKTIYFMVSNYWYPPGERNIVAFDILSETFRMLRFPESIGVNPCQGHFLTIAKRLHVIVVGKSAELTADLLKYEEEEGWIKVFAFNNPRVVD</sequence>
<reference evidence="2" key="2">
    <citation type="submission" date="2020-06" db="EMBL/GenBank/DDBJ databases">
        <title>Helianthus annuus Genome sequencing and assembly Release 2.</title>
        <authorList>
            <person name="Gouzy J."/>
            <person name="Langlade N."/>
            <person name="Munos S."/>
        </authorList>
    </citation>
    <scope>NUCLEOTIDE SEQUENCE</scope>
    <source>
        <tissue evidence="2">Leaves</tissue>
    </source>
</reference>
<proteinExistence type="predicted"/>
<keyword evidence="3" id="KW-1185">Reference proteome</keyword>
<dbReference type="Proteomes" id="UP000215914">
    <property type="component" value="Unassembled WGS sequence"/>
</dbReference>
<protein>
    <submittedName>
        <fullName evidence="2">F-box associated interaction domain-containing protein</fullName>
    </submittedName>
</protein>
<evidence type="ECO:0000259" key="1">
    <source>
        <dbReference type="Pfam" id="PF08268"/>
    </source>
</evidence>
<dbReference type="InterPro" id="IPR050796">
    <property type="entry name" value="SCF_F-box_component"/>
</dbReference>
<organism evidence="2 3">
    <name type="scientific">Helianthus annuus</name>
    <name type="common">Common sunflower</name>
    <dbReference type="NCBI Taxonomy" id="4232"/>
    <lineage>
        <taxon>Eukaryota</taxon>
        <taxon>Viridiplantae</taxon>
        <taxon>Streptophyta</taxon>
        <taxon>Embryophyta</taxon>
        <taxon>Tracheophyta</taxon>
        <taxon>Spermatophyta</taxon>
        <taxon>Magnoliopsida</taxon>
        <taxon>eudicotyledons</taxon>
        <taxon>Gunneridae</taxon>
        <taxon>Pentapetalae</taxon>
        <taxon>asterids</taxon>
        <taxon>campanulids</taxon>
        <taxon>Asterales</taxon>
        <taxon>Asteraceae</taxon>
        <taxon>Asteroideae</taxon>
        <taxon>Heliantheae alliance</taxon>
        <taxon>Heliantheae</taxon>
        <taxon>Helianthus</taxon>
    </lineage>
</organism>
<dbReference type="NCBIfam" id="TIGR01640">
    <property type="entry name" value="F_box_assoc_1"/>
    <property type="match status" value="1"/>
</dbReference>
<evidence type="ECO:0000313" key="2">
    <source>
        <dbReference type="EMBL" id="KAF5774614.1"/>
    </source>
</evidence>
<dbReference type="AlphaFoldDB" id="A0A9K3EKB8"/>
<dbReference type="PANTHER" id="PTHR31672:SF13">
    <property type="entry name" value="F-BOX PROTEIN CPR30-LIKE"/>
    <property type="match status" value="1"/>
</dbReference>